<name>A0A4Q2DCT6_9AGAR</name>
<reference evidence="1 2" key="1">
    <citation type="submission" date="2019-01" db="EMBL/GenBank/DDBJ databases">
        <title>Draft genome sequence of Psathyrella aberdarensis IHI B618.</title>
        <authorList>
            <person name="Buettner E."/>
            <person name="Kellner H."/>
        </authorList>
    </citation>
    <scope>NUCLEOTIDE SEQUENCE [LARGE SCALE GENOMIC DNA]</scope>
    <source>
        <strain evidence="1 2">IHI B618</strain>
    </source>
</reference>
<accession>A0A4Q2DCT6</accession>
<keyword evidence="2" id="KW-1185">Reference proteome</keyword>
<protein>
    <submittedName>
        <fullName evidence="1">Uncharacterized protein</fullName>
    </submittedName>
</protein>
<gene>
    <name evidence="1" type="ORF">EST38_g9454</name>
</gene>
<dbReference type="EMBL" id="SDEE01000441">
    <property type="protein sequence ID" value="RXW16404.1"/>
    <property type="molecule type" value="Genomic_DNA"/>
</dbReference>
<evidence type="ECO:0000313" key="2">
    <source>
        <dbReference type="Proteomes" id="UP000290288"/>
    </source>
</evidence>
<evidence type="ECO:0000313" key="1">
    <source>
        <dbReference type="EMBL" id="RXW16404.1"/>
    </source>
</evidence>
<dbReference type="Proteomes" id="UP000290288">
    <property type="component" value="Unassembled WGS sequence"/>
</dbReference>
<comment type="caution">
    <text evidence="1">The sequence shown here is derived from an EMBL/GenBank/DDBJ whole genome shotgun (WGS) entry which is preliminary data.</text>
</comment>
<dbReference type="AlphaFoldDB" id="A0A4Q2DCT6"/>
<organism evidence="1 2">
    <name type="scientific">Candolleomyces aberdarensis</name>
    <dbReference type="NCBI Taxonomy" id="2316362"/>
    <lineage>
        <taxon>Eukaryota</taxon>
        <taxon>Fungi</taxon>
        <taxon>Dikarya</taxon>
        <taxon>Basidiomycota</taxon>
        <taxon>Agaricomycotina</taxon>
        <taxon>Agaricomycetes</taxon>
        <taxon>Agaricomycetidae</taxon>
        <taxon>Agaricales</taxon>
        <taxon>Agaricineae</taxon>
        <taxon>Psathyrellaceae</taxon>
        <taxon>Candolleomyces</taxon>
    </lineage>
</organism>
<sequence>MSSSQSMLPSLSTAYEDWVLGVPFKATSIELRIQTVISHGMIERQEKPEQIVVKTFREGGDITIETVARRTRREVEAWIAVTSLAIRCENINQFRGVLFVDSDYTVPGIPSIVTDYVKYNSLLYTQGTPFSERLNIVGINVLT</sequence>
<proteinExistence type="predicted"/>